<reference evidence="1 2" key="1">
    <citation type="submission" date="2020-05" db="EMBL/GenBank/DDBJ databases">
        <title>Sulfurimonas marisnigri, sp. nov., and Sulfurimonas baltica, sp. nov., manganese oxide reducing chemolithoautotrophs of the class Epsilonproteobacteria isolated from the pelagic redoxclines of the Black and Baltic Seas and emended description of the genus Sulfurimonas.</title>
        <authorList>
            <person name="Henkel J.V."/>
            <person name="Laudan C."/>
            <person name="Werner J."/>
            <person name="Neu T."/>
            <person name="Plewe S."/>
            <person name="Sproer C."/>
            <person name="Bunk B."/>
            <person name="Schulz-Vogt H.N."/>
        </authorList>
    </citation>
    <scope>NUCLEOTIDE SEQUENCE [LARGE SCALE GENOMIC DNA]</scope>
    <source>
        <strain evidence="1 2">SoZ1</strain>
    </source>
</reference>
<keyword evidence="2" id="KW-1185">Reference proteome</keyword>
<evidence type="ECO:0000313" key="2">
    <source>
        <dbReference type="Proteomes" id="UP000593836"/>
    </source>
</evidence>
<dbReference type="RefSeq" id="WP_194366614.1">
    <property type="nucleotide sequence ID" value="NZ_CP054493.1"/>
</dbReference>
<name>A0A7S7RQF4_9BACT</name>
<dbReference type="AlphaFoldDB" id="A0A7S7RQF4"/>
<dbReference type="Proteomes" id="UP000593836">
    <property type="component" value="Chromosome"/>
</dbReference>
<organism evidence="1 2">
    <name type="scientific">Candidatus Sulfurimonas marisnigri</name>
    <dbReference type="NCBI Taxonomy" id="2740405"/>
    <lineage>
        <taxon>Bacteria</taxon>
        <taxon>Pseudomonadati</taxon>
        <taxon>Campylobacterota</taxon>
        <taxon>Epsilonproteobacteria</taxon>
        <taxon>Campylobacterales</taxon>
        <taxon>Sulfurimonadaceae</taxon>
        <taxon>Sulfurimonas</taxon>
    </lineage>
</organism>
<sequence>MKNLLIVLLLSLPLLAMDLKLKEGSVVAHTEMLMDSEINPTNNSLKAELSIQNSDITTIKGKFWVDMIGFISSKTDRDESMYKEI</sequence>
<evidence type="ECO:0008006" key="3">
    <source>
        <dbReference type="Google" id="ProtNLM"/>
    </source>
</evidence>
<proteinExistence type="predicted"/>
<protein>
    <recommendedName>
        <fullName evidence="3">YceI family protein</fullName>
    </recommendedName>
</protein>
<accession>A0A7S7RQF4</accession>
<evidence type="ECO:0000313" key="1">
    <source>
        <dbReference type="EMBL" id="QOY54569.1"/>
    </source>
</evidence>
<gene>
    <name evidence="1" type="ORF">HUE87_12015</name>
</gene>
<dbReference type="EMBL" id="CP054493">
    <property type="protein sequence ID" value="QOY54569.1"/>
    <property type="molecule type" value="Genomic_DNA"/>
</dbReference>
<dbReference type="KEGG" id="smas:HUE87_12015"/>